<evidence type="ECO:0000313" key="2">
    <source>
        <dbReference type="EMBL" id="NYI49094.1"/>
    </source>
</evidence>
<evidence type="ECO:0000256" key="1">
    <source>
        <dbReference type="SAM" id="SignalP"/>
    </source>
</evidence>
<keyword evidence="3" id="KW-1185">Reference proteome</keyword>
<dbReference type="RefSeq" id="WP_179399046.1">
    <property type="nucleotide sequence ID" value="NZ_JACCCY010000002.1"/>
</dbReference>
<dbReference type="Proteomes" id="UP000574332">
    <property type="component" value="Unassembled WGS sequence"/>
</dbReference>
<organism evidence="2 3">
    <name type="scientific">Macellibacteroides fermentans</name>
    <dbReference type="NCBI Taxonomy" id="879969"/>
    <lineage>
        <taxon>Bacteria</taxon>
        <taxon>Pseudomonadati</taxon>
        <taxon>Bacteroidota</taxon>
        <taxon>Bacteroidia</taxon>
        <taxon>Bacteroidales</taxon>
        <taxon>Porphyromonadaceae</taxon>
        <taxon>Macellibacteroides</taxon>
    </lineage>
</organism>
<accession>A0A8E1ZV85</accession>
<proteinExistence type="predicted"/>
<name>A0A8E1ZV85_9PORP</name>
<feature type="chain" id="PRO_5034472025" evidence="1">
    <location>
        <begin position="28"/>
        <end position="1375"/>
    </location>
</feature>
<feature type="signal peptide" evidence="1">
    <location>
        <begin position="1"/>
        <end position="27"/>
    </location>
</feature>
<reference evidence="2 3" key="1">
    <citation type="submission" date="2020-07" db="EMBL/GenBank/DDBJ databases">
        <title>Genomic Encyclopedia of Type Strains, Phase IV (KMG-IV): sequencing the most valuable type-strain genomes for metagenomic binning, comparative biology and taxonomic classification.</title>
        <authorList>
            <person name="Goeker M."/>
        </authorList>
    </citation>
    <scope>NUCLEOTIDE SEQUENCE [LARGE SCALE GENOMIC DNA]</scope>
    <source>
        <strain evidence="2 3">DSM 23697</strain>
    </source>
</reference>
<dbReference type="EMBL" id="JACCCY010000002">
    <property type="protein sequence ID" value="NYI49094.1"/>
    <property type="molecule type" value="Genomic_DNA"/>
</dbReference>
<sequence length="1375" mass="150151">MIKFTNFRTKALALVAMTAFSVGSVFGQAPNPFFTGSITGHPKMLQWNNQTKIDAPVNAGQLAQGVKVTFSGSTDAQPFVAVSPAVALSSTIPTTNPNQSSFWIGEDGKSLNIFASDQNRAAISFDITTKYLKNVKDLQVMLDANTFGDEANKNVNWDMHLQVYNLNGTLVDYDDIYQGAGVTPGHWAYVGFFPFGSWTWVPAVGADMTMWYENIYNTSMGAKTLKLFQIANDVIEDHPFIPNSLDNKIIRITFVSDRPAGDVIDTAPAATIVKSLSIASDVPSMTLSRTADYNGTGMFNAGMGYTLDDADNYVTVAVAGLTLPTPAAVVDVTAPAGFVMHSSHVALGQVSLTSATVSSQYDFAPPTINTFYGAFNAAAQFVNASDVLSPILSLTATSETVYGNSVPELYLDKSKLTFVENMTYQDVRIWGINIPMPDQGDLRYVGGFMDDQDDSSSAAAGVSNNFTVGALGVIANTPSNYLRVNFAQFLNNVDVNVAKYLKISRRYWIDNAIKGTHDFTGREVASFTNPNDNLVPFPQVLVVGDIAAVWFEYEGTEGTPAQMVGDISTAFYAPYDATLLPEQQAVSRTKAFYLKGAKVKTDATNVAKFEISLDKLAQHDNDGHMAFRYSVDNGATWNTPAVKKVISITLNTAQQIEDFQTKGYKILVQFKPDCDGFDAANFMVPNMPHQLFYSWNPHFNVLMAEQVGFDQVGTGAIVFGDTRANLENTIHDWNFVEVMDNSAQVLWSGSFLTKSEFRKDYGNTYLGECGEQNNPLSEGVFYVTGYNLTKNVNIVEAVDAYYKGDKKAFFVTIEALEGYGTVNGMSIEPNQYGEVAAKVTVNFEPSVRLAQKRDVQEFITVAYDGRTIEDGRRWWDAEFNYVDILMGHHEDNAFIYPMYEYPEATLCGRVYDPTFHKVNVTNMQSTINVAVTQQFTFSATDLDKSKGTVKIAMVKGAKSPFTIAPTTFTIDDNGNAGGTVTLTFKPDSTTIANCDYVVDAMTYTYGDCTNADLAFSGVEGITVVGQPTFGAFQAGDIQGDRVDLRVTPAQGGNNYVVGIGILKYNKKTSSIFMSEVYAKDNVTYVELFNGTGETLNYDIISEDSPNYYMEVWEGATKKQTIILGASEAALWTPYGIAVKTINYNLSDDKEYTLVLKQGQITLDVYKFTGDVTHKTRKDNLDAAAYKVSAFNEADWTTVGGWHTSLNATTQTPLYASMFHAEVPAANFKQYFDDVTVERAQYGFQTGLSVNNLKKGVTYTAYAYTEPTCDGVTVTAHPAVKLVAASDSYRVDGDPMDGVTFGYFTGIDQVEVAKNIYAVNGKIYVVGATEAVTIFNALGMQVKAASIEEAAAGIDVANGIYMVKSGSKTAKVLVNK</sequence>
<protein>
    <submittedName>
        <fullName evidence="2">Uncharacterized protein</fullName>
    </submittedName>
</protein>
<evidence type="ECO:0000313" key="3">
    <source>
        <dbReference type="Proteomes" id="UP000574332"/>
    </source>
</evidence>
<gene>
    <name evidence="2" type="ORF">F5613_001172</name>
</gene>
<keyword evidence="1" id="KW-0732">Signal</keyword>
<comment type="caution">
    <text evidence="2">The sequence shown here is derived from an EMBL/GenBank/DDBJ whole genome shotgun (WGS) entry which is preliminary data.</text>
</comment>